<name>A0A2Z6PF44_TRISU</name>
<gene>
    <name evidence="2" type="ORF">TSUD_302320</name>
</gene>
<keyword evidence="1" id="KW-0812">Transmembrane</keyword>
<proteinExistence type="predicted"/>
<evidence type="ECO:0000313" key="2">
    <source>
        <dbReference type="EMBL" id="GAU43669.1"/>
    </source>
</evidence>
<sequence length="73" mass="7984">MSMGSIYVAVPSLAAAVGFYFIGTNHAKDINKGFTESTQKMIPQVKDQGKILQKTKLAPQLDGLNCFETFVMN</sequence>
<dbReference type="EMBL" id="DF973988">
    <property type="protein sequence ID" value="GAU43669.1"/>
    <property type="molecule type" value="Genomic_DNA"/>
</dbReference>
<keyword evidence="1" id="KW-0472">Membrane</keyword>
<organism evidence="2 3">
    <name type="scientific">Trifolium subterraneum</name>
    <name type="common">Subterranean clover</name>
    <dbReference type="NCBI Taxonomy" id="3900"/>
    <lineage>
        <taxon>Eukaryota</taxon>
        <taxon>Viridiplantae</taxon>
        <taxon>Streptophyta</taxon>
        <taxon>Embryophyta</taxon>
        <taxon>Tracheophyta</taxon>
        <taxon>Spermatophyta</taxon>
        <taxon>Magnoliopsida</taxon>
        <taxon>eudicotyledons</taxon>
        <taxon>Gunneridae</taxon>
        <taxon>Pentapetalae</taxon>
        <taxon>rosids</taxon>
        <taxon>fabids</taxon>
        <taxon>Fabales</taxon>
        <taxon>Fabaceae</taxon>
        <taxon>Papilionoideae</taxon>
        <taxon>50 kb inversion clade</taxon>
        <taxon>NPAAA clade</taxon>
        <taxon>Hologalegina</taxon>
        <taxon>IRL clade</taxon>
        <taxon>Trifolieae</taxon>
        <taxon>Trifolium</taxon>
    </lineage>
</organism>
<keyword evidence="1" id="KW-1133">Transmembrane helix</keyword>
<evidence type="ECO:0000256" key="1">
    <source>
        <dbReference type="SAM" id="Phobius"/>
    </source>
</evidence>
<evidence type="ECO:0000313" key="3">
    <source>
        <dbReference type="Proteomes" id="UP000242715"/>
    </source>
</evidence>
<accession>A0A2Z6PF44</accession>
<protein>
    <submittedName>
        <fullName evidence="2">Uncharacterized protein</fullName>
    </submittedName>
</protein>
<dbReference type="OrthoDB" id="846204at2759"/>
<keyword evidence="3" id="KW-1185">Reference proteome</keyword>
<dbReference type="Proteomes" id="UP000242715">
    <property type="component" value="Unassembled WGS sequence"/>
</dbReference>
<reference evidence="3" key="1">
    <citation type="journal article" date="2017" name="Front. Plant Sci.">
        <title>Climate Clever Clovers: New Paradigm to Reduce the Environmental Footprint of Ruminants by Breeding Low Methanogenic Forages Utilizing Haplotype Variation.</title>
        <authorList>
            <person name="Kaur P."/>
            <person name="Appels R."/>
            <person name="Bayer P.E."/>
            <person name="Keeble-Gagnere G."/>
            <person name="Wang J."/>
            <person name="Hirakawa H."/>
            <person name="Shirasawa K."/>
            <person name="Vercoe P."/>
            <person name="Stefanova K."/>
            <person name="Durmic Z."/>
            <person name="Nichols P."/>
            <person name="Revell C."/>
            <person name="Isobe S.N."/>
            <person name="Edwards D."/>
            <person name="Erskine W."/>
        </authorList>
    </citation>
    <scope>NUCLEOTIDE SEQUENCE [LARGE SCALE GENOMIC DNA]</scope>
    <source>
        <strain evidence="3">cv. Daliak</strain>
    </source>
</reference>
<feature type="transmembrane region" description="Helical" evidence="1">
    <location>
        <begin position="6"/>
        <end position="23"/>
    </location>
</feature>
<dbReference type="AlphaFoldDB" id="A0A2Z6PF44"/>